<keyword evidence="1" id="KW-0119">Carbohydrate metabolism</keyword>
<reference evidence="3 4" key="1">
    <citation type="submission" date="2018-10" db="EMBL/GenBank/DDBJ databases">
        <title>Genomic Encyclopedia of Archaeal and Bacterial Type Strains, Phase II (KMG-II): from individual species to whole genera.</title>
        <authorList>
            <person name="Goeker M."/>
        </authorList>
    </citation>
    <scope>NUCLEOTIDE SEQUENCE [LARGE SCALE GENOMIC DNA]</scope>
    <source>
        <strain evidence="3 4">DSM 23424</strain>
    </source>
</reference>
<dbReference type="RefSeq" id="WP_121907573.1">
    <property type="nucleotide sequence ID" value="NZ_REFC01000013.1"/>
</dbReference>
<proteinExistence type="predicted"/>
<name>A0A3L9YGF9_9FLAO</name>
<dbReference type="InterPro" id="IPR015943">
    <property type="entry name" value="WD40/YVTN_repeat-like_dom_sf"/>
</dbReference>
<sequence>MKNFKIAIVGMAFSLIAFSCSNDELVPEEQNVVSLETPIINKSLITDENVLFEVLGLNANQGTNNLNHVGNVYTISNGAGGNEVIVFNSFADGSIAESGRYSTGGTGTDTGLGNQGALALSASGRLLFTVNPGSNDFSCFYVQSNGDLVLLDSISSGGETPISVTTSRNLIYVLNAGGDGNISGFGFNLQGQLTAISNSTRPLSTNASGPAQIGFSGFGKALVVTEKATNTISSYNVNPDGSPGSINTFASAGVTPFGFSFGRRDVFYVSEAAGGAANASTVSAYKVDNSGNVSLVSGPFATNGSAACWVVATRNGRDLFATNTGGGDISSIKVDFGDQLSLSNNGIATPTEAGPLDAALDRRSRYLYVLSGGSDGIVSYSIGANGQLTQIDLDLGLPDRASGLVTR</sequence>
<feature type="chain" id="PRO_5018124148" evidence="2">
    <location>
        <begin position="23"/>
        <end position="407"/>
    </location>
</feature>
<keyword evidence="3" id="KW-0413">Isomerase</keyword>
<dbReference type="AlphaFoldDB" id="A0A3L9YGF9"/>
<feature type="signal peptide" evidence="2">
    <location>
        <begin position="1"/>
        <end position="22"/>
    </location>
</feature>
<keyword evidence="1" id="KW-0313">Glucose metabolism</keyword>
<accession>A0A3L9YGF9</accession>
<keyword evidence="4" id="KW-1185">Reference proteome</keyword>
<organism evidence="3 4">
    <name type="scientific">Ulvibacter antarcticus</name>
    <dbReference type="NCBI Taxonomy" id="442714"/>
    <lineage>
        <taxon>Bacteria</taxon>
        <taxon>Pseudomonadati</taxon>
        <taxon>Bacteroidota</taxon>
        <taxon>Flavobacteriia</taxon>
        <taxon>Flavobacteriales</taxon>
        <taxon>Flavobacteriaceae</taxon>
        <taxon>Ulvibacter</taxon>
    </lineage>
</organism>
<dbReference type="EMBL" id="REFC01000013">
    <property type="protein sequence ID" value="RMA58627.1"/>
    <property type="molecule type" value="Genomic_DNA"/>
</dbReference>
<dbReference type="PROSITE" id="PS51257">
    <property type="entry name" value="PROKAR_LIPOPROTEIN"/>
    <property type="match status" value="1"/>
</dbReference>
<dbReference type="InterPro" id="IPR050282">
    <property type="entry name" value="Cycloisomerase_2"/>
</dbReference>
<dbReference type="SUPFAM" id="SSF63825">
    <property type="entry name" value="YWTD domain"/>
    <property type="match status" value="1"/>
</dbReference>
<dbReference type="SUPFAM" id="SSF50956">
    <property type="entry name" value="Thermostable phytase (3-phytase)"/>
    <property type="match status" value="1"/>
</dbReference>
<evidence type="ECO:0000313" key="4">
    <source>
        <dbReference type="Proteomes" id="UP000271339"/>
    </source>
</evidence>
<dbReference type="PANTHER" id="PTHR30344:SF1">
    <property type="entry name" value="6-PHOSPHOGLUCONOLACTONASE"/>
    <property type="match status" value="1"/>
</dbReference>
<evidence type="ECO:0000313" key="3">
    <source>
        <dbReference type="EMBL" id="RMA58627.1"/>
    </source>
</evidence>
<dbReference type="Gene3D" id="2.130.10.10">
    <property type="entry name" value="YVTN repeat-like/Quinoprotein amine dehydrogenase"/>
    <property type="match status" value="2"/>
</dbReference>
<dbReference type="GO" id="GO:0016853">
    <property type="term" value="F:isomerase activity"/>
    <property type="evidence" value="ECO:0007669"/>
    <property type="project" value="UniProtKB-KW"/>
</dbReference>
<dbReference type="GO" id="GO:0006006">
    <property type="term" value="P:glucose metabolic process"/>
    <property type="evidence" value="ECO:0007669"/>
    <property type="project" value="UniProtKB-KW"/>
</dbReference>
<dbReference type="OrthoDB" id="9790815at2"/>
<protein>
    <submittedName>
        <fullName evidence="3">6-phosphogluconolactonase (Cycloisomerase 2 family)</fullName>
    </submittedName>
</protein>
<dbReference type="PANTHER" id="PTHR30344">
    <property type="entry name" value="6-PHOSPHOGLUCONOLACTONASE-RELATED"/>
    <property type="match status" value="1"/>
</dbReference>
<evidence type="ECO:0000256" key="1">
    <source>
        <dbReference type="ARBA" id="ARBA00022526"/>
    </source>
</evidence>
<dbReference type="Proteomes" id="UP000271339">
    <property type="component" value="Unassembled WGS sequence"/>
</dbReference>
<keyword evidence="2" id="KW-0732">Signal</keyword>
<gene>
    <name evidence="3" type="ORF">BXY75_2001</name>
</gene>
<dbReference type="GO" id="GO:0017057">
    <property type="term" value="F:6-phosphogluconolactonase activity"/>
    <property type="evidence" value="ECO:0007669"/>
    <property type="project" value="TreeGrafter"/>
</dbReference>
<evidence type="ECO:0000256" key="2">
    <source>
        <dbReference type="SAM" id="SignalP"/>
    </source>
</evidence>
<comment type="caution">
    <text evidence="3">The sequence shown here is derived from an EMBL/GenBank/DDBJ whole genome shotgun (WGS) entry which is preliminary data.</text>
</comment>